<evidence type="ECO:0000313" key="2">
    <source>
        <dbReference type="Proteomes" id="UP000324091"/>
    </source>
</evidence>
<organism evidence="1 2">
    <name type="scientific">Takifugu flavidus</name>
    <name type="common">sansaifugu</name>
    <dbReference type="NCBI Taxonomy" id="433684"/>
    <lineage>
        <taxon>Eukaryota</taxon>
        <taxon>Metazoa</taxon>
        <taxon>Chordata</taxon>
        <taxon>Craniata</taxon>
        <taxon>Vertebrata</taxon>
        <taxon>Euteleostomi</taxon>
        <taxon>Actinopterygii</taxon>
        <taxon>Neopterygii</taxon>
        <taxon>Teleostei</taxon>
        <taxon>Neoteleostei</taxon>
        <taxon>Acanthomorphata</taxon>
        <taxon>Eupercaria</taxon>
        <taxon>Tetraodontiformes</taxon>
        <taxon>Tetradontoidea</taxon>
        <taxon>Tetraodontidae</taxon>
        <taxon>Takifugu</taxon>
    </lineage>
</organism>
<keyword evidence="2" id="KW-1185">Reference proteome</keyword>
<dbReference type="EMBL" id="RHFK02000003">
    <property type="protein sequence ID" value="TWW77984.1"/>
    <property type="molecule type" value="Genomic_DNA"/>
</dbReference>
<sequence>MEAGLRLFTPSRRPPAPLSLGIRELVSLQEPPQLLFEVQQRGDKRREH</sequence>
<name>A0A5C6PDX7_9TELE</name>
<accession>A0A5C6PDX7</accession>
<evidence type="ECO:0000313" key="1">
    <source>
        <dbReference type="EMBL" id="TWW77984.1"/>
    </source>
</evidence>
<dbReference type="AlphaFoldDB" id="A0A5C6PDX7"/>
<comment type="caution">
    <text evidence="1">The sequence shown here is derived from an EMBL/GenBank/DDBJ whole genome shotgun (WGS) entry which is preliminary data.</text>
</comment>
<protein>
    <submittedName>
        <fullName evidence="1">Uncharacterized protein</fullName>
    </submittedName>
</protein>
<dbReference type="Proteomes" id="UP000324091">
    <property type="component" value="Chromosome 11"/>
</dbReference>
<proteinExistence type="predicted"/>
<reference evidence="1 2" key="1">
    <citation type="submission" date="2019-04" db="EMBL/GenBank/DDBJ databases">
        <title>Chromosome genome assembly for Takifugu flavidus.</title>
        <authorList>
            <person name="Xiao S."/>
        </authorList>
    </citation>
    <scope>NUCLEOTIDE SEQUENCE [LARGE SCALE GENOMIC DNA]</scope>
    <source>
        <strain evidence="1">HTHZ2018</strain>
        <tissue evidence="1">Muscle</tissue>
    </source>
</reference>
<gene>
    <name evidence="1" type="ORF">D4764_11G0001050</name>
</gene>